<protein>
    <submittedName>
        <fullName evidence="2">Uncharacterized protein</fullName>
    </submittedName>
</protein>
<feature type="region of interest" description="Disordered" evidence="1">
    <location>
        <begin position="115"/>
        <end position="140"/>
    </location>
</feature>
<evidence type="ECO:0000313" key="2">
    <source>
        <dbReference type="EnsemblMetazoa" id="G24106.1:cds"/>
    </source>
</evidence>
<keyword evidence="3" id="KW-1185">Reference proteome</keyword>
<dbReference type="Proteomes" id="UP000005408">
    <property type="component" value="Unassembled WGS sequence"/>
</dbReference>
<sequence>MDTPCPYRISQFGAAHSTMILFFPLYRLMSDVSTSVVSIGRLTFKGAVEEYETLLKKAKKRGVSELNSVNDKEKNQAPLLYTVIAFVSEKVPSYKRWREAVSEFIILTTISKSEQKSPQKKRTKSQPGYQNKSKPPAKSYNNSIEKLLDQDWGPDRGPGPSVHNDYRHLFTCESVLRSTFSEADIFSLVDSTIRGPEDVPPELRHKASFHFLLSFNRKKYGVEPSNAWRDF</sequence>
<dbReference type="AlphaFoldDB" id="A0A8W8KIY5"/>
<dbReference type="EnsemblMetazoa" id="G24106.1">
    <property type="protein sequence ID" value="G24106.1:cds"/>
    <property type="gene ID" value="G24106"/>
</dbReference>
<evidence type="ECO:0000256" key="1">
    <source>
        <dbReference type="SAM" id="MobiDB-lite"/>
    </source>
</evidence>
<accession>A0A8W8KIY5</accession>
<reference evidence="2" key="1">
    <citation type="submission" date="2022-08" db="UniProtKB">
        <authorList>
            <consortium name="EnsemblMetazoa"/>
        </authorList>
    </citation>
    <scope>IDENTIFICATION</scope>
    <source>
        <strain evidence="2">05x7-T-G4-1.051#20</strain>
    </source>
</reference>
<proteinExistence type="predicted"/>
<evidence type="ECO:0000313" key="3">
    <source>
        <dbReference type="Proteomes" id="UP000005408"/>
    </source>
</evidence>
<organism evidence="2 3">
    <name type="scientific">Magallana gigas</name>
    <name type="common">Pacific oyster</name>
    <name type="synonym">Crassostrea gigas</name>
    <dbReference type="NCBI Taxonomy" id="29159"/>
    <lineage>
        <taxon>Eukaryota</taxon>
        <taxon>Metazoa</taxon>
        <taxon>Spiralia</taxon>
        <taxon>Lophotrochozoa</taxon>
        <taxon>Mollusca</taxon>
        <taxon>Bivalvia</taxon>
        <taxon>Autobranchia</taxon>
        <taxon>Pteriomorphia</taxon>
        <taxon>Ostreida</taxon>
        <taxon>Ostreoidea</taxon>
        <taxon>Ostreidae</taxon>
        <taxon>Magallana</taxon>
    </lineage>
</organism>
<feature type="compositionally biased region" description="Polar residues" evidence="1">
    <location>
        <begin position="125"/>
        <end position="140"/>
    </location>
</feature>
<name>A0A8W8KIY5_MAGGI</name>